<dbReference type="PATRIC" id="fig|1245469.3.peg.7384"/>
<reference evidence="1 2" key="1">
    <citation type="journal article" date="2013" name="Appl. Environ. Microbiol.">
        <title>Genome analysis suggests that the soil oligotrophic bacterium Agromonas oligotrophica (Bradyrhizobium oligotrophicum) is a nitrogen-fixing symbiont of Aeschynomene indica.</title>
        <authorList>
            <person name="Okubo T."/>
            <person name="Fukushima S."/>
            <person name="Itakura M."/>
            <person name="Oshima K."/>
            <person name="Longtonglang A."/>
            <person name="Teaumroong N."/>
            <person name="Mitsui H."/>
            <person name="Hattori M."/>
            <person name="Hattori R."/>
            <person name="Hattori T."/>
            <person name="Minamisawa K."/>
        </authorList>
    </citation>
    <scope>NUCLEOTIDE SEQUENCE [LARGE SCALE GENOMIC DNA]</scope>
    <source>
        <strain evidence="1 2">S58</strain>
    </source>
</reference>
<protein>
    <submittedName>
        <fullName evidence="1">NolU protein</fullName>
    </submittedName>
</protein>
<dbReference type="GeneID" id="301820878"/>
<name>M4ZH88_9BRAD</name>
<evidence type="ECO:0000313" key="1">
    <source>
        <dbReference type="EMBL" id="BAM93188.1"/>
    </source>
</evidence>
<dbReference type="eggNOG" id="ENOG5033R80">
    <property type="taxonomic scope" value="Bacteria"/>
</dbReference>
<gene>
    <name evidence="1" type="ORF">S58_72240</name>
</gene>
<organism evidence="1 2">
    <name type="scientific">Bradyrhizobium oligotrophicum S58</name>
    <dbReference type="NCBI Taxonomy" id="1245469"/>
    <lineage>
        <taxon>Bacteria</taxon>
        <taxon>Pseudomonadati</taxon>
        <taxon>Pseudomonadota</taxon>
        <taxon>Alphaproteobacteria</taxon>
        <taxon>Hyphomicrobiales</taxon>
        <taxon>Nitrobacteraceae</taxon>
        <taxon>Bradyrhizobium</taxon>
    </lineage>
</organism>
<sequence length="220" mass="24115">MRDPKVSGGSEPGAPVGHRPAIDMDGFCRLPARYIHVERFLACVPGIPPGLAARMLACNRLHRNLSERIVVHFGIDCCTAADIAERRSRIALLGGEQLRRVAELAGGVWHAHALRSTVLMNTLREVLGEFDPQLHKVALANIDLSPRSDRPLDRSSLADAIRSDGMQCLNAAIWQLPATLRSRILLRFPIDSPLGSPVSRRHQQLGPEIVDRVLADGMVP</sequence>
<dbReference type="InterPro" id="IPR009510">
    <property type="entry name" value="T3SS_K"/>
</dbReference>
<dbReference type="Pfam" id="PF06578">
    <property type="entry name" value="YscK"/>
    <property type="match status" value="1"/>
</dbReference>
<proteinExistence type="predicted"/>
<dbReference type="Proteomes" id="UP000011841">
    <property type="component" value="Chromosome"/>
</dbReference>
<dbReference type="RefSeq" id="WP_015670259.1">
    <property type="nucleotide sequence ID" value="NC_020453.1"/>
</dbReference>
<accession>M4ZH88</accession>
<dbReference type="KEGG" id="aol:S58_72240"/>
<dbReference type="AlphaFoldDB" id="M4ZH88"/>
<dbReference type="HOGENOM" id="CLU_1298924_0_0_5"/>
<evidence type="ECO:0000313" key="2">
    <source>
        <dbReference type="Proteomes" id="UP000011841"/>
    </source>
</evidence>
<dbReference type="OrthoDB" id="8277149at2"/>
<dbReference type="STRING" id="1245469.S58_72240"/>
<keyword evidence="2" id="KW-1185">Reference proteome</keyword>
<dbReference type="EMBL" id="AP012603">
    <property type="protein sequence ID" value="BAM93188.1"/>
    <property type="molecule type" value="Genomic_DNA"/>
</dbReference>